<feature type="coiled-coil region" evidence="6">
    <location>
        <begin position="555"/>
        <end position="589"/>
    </location>
</feature>
<dbReference type="AlphaFoldDB" id="A0A1I2UDX4"/>
<dbReference type="PANTHER" id="PTHR10465:SF0">
    <property type="entry name" value="SARCALUMENIN"/>
    <property type="match status" value="1"/>
</dbReference>
<evidence type="ECO:0000256" key="6">
    <source>
        <dbReference type="SAM" id="Coils"/>
    </source>
</evidence>
<dbReference type="EMBL" id="FOOY01000019">
    <property type="protein sequence ID" value="SFG73837.1"/>
    <property type="molecule type" value="Genomic_DNA"/>
</dbReference>
<keyword evidence="6" id="KW-0175">Coiled coil</keyword>
<dbReference type="Gene3D" id="3.40.50.300">
    <property type="entry name" value="P-loop containing nucleotide triphosphate hydrolases"/>
    <property type="match status" value="1"/>
</dbReference>
<dbReference type="Proteomes" id="UP000198752">
    <property type="component" value="Unassembled WGS sequence"/>
</dbReference>
<dbReference type="STRING" id="269670.SAMN02982927_02620"/>
<feature type="domain" description="Dynamin N-terminal" evidence="8">
    <location>
        <begin position="46"/>
        <end position="202"/>
    </location>
</feature>
<evidence type="ECO:0000259" key="8">
    <source>
        <dbReference type="Pfam" id="PF00350"/>
    </source>
</evidence>
<evidence type="ECO:0000256" key="4">
    <source>
        <dbReference type="ARBA" id="ARBA00023134"/>
    </source>
</evidence>
<dbReference type="PANTHER" id="PTHR10465">
    <property type="entry name" value="TRANSMEMBRANE GTPASE FZO1"/>
    <property type="match status" value="1"/>
</dbReference>
<evidence type="ECO:0000256" key="1">
    <source>
        <dbReference type="ARBA" id="ARBA00004370"/>
    </source>
</evidence>
<gene>
    <name evidence="9" type="ORF">SAMN02982927_02620</name>
</gene>
<dbReference type="GO" id="GO:0016020">
    <property type="term" value="C:membrane"/>
    <property type="evidence" value="ECO:0007669"/>
    <property type="project" value="UniProtKB-SubCell"/>
</dbReference>
<accession>A0A1I2UDX4</accession>
<dbReference type="InterPro" id="IPR027094">
    <property type="entry name" value="Mitofusin_fam"/>
</dbReference>
<evidence type="ECO:0000256" key="2">
    <source>
        <dbReference type="ARBA" id="ARBA00022741"/>
    </source>
</evidence>
<protein>
    <submittedName>
        <fullName evidence="9">Dynamin family protein</fullName>
    </submittedName>
</protein>
<reference evidence="10" key="1">
    <citation type="submission" date="2016-10" db="EMBL/GenBank/DDBJ databases">
        <authorList>
            <person name="Varghese N."/>
            <person name="Submissions S."/>
        </authorList>
    </citation>
    <scope>NUCLEOTIDE SEQUENCE [LARGE SCALE GENOMIC DNA]</scope>
    <source>
        <strain evidence="10">ATCC 700379</strain>
    </source>
</reference>
<dbReference type="OrthoDB" id="9816479at2"/>
<name>A0A1I2UDX4_9BACL</name>
<feature type="transmembrane region" description="Helical" evidence="7">
    <location>
        <begin position="461"/>
        <end position="490"/>
    </location>
</feature>
<evidence type="ECO:0000313" key="10">
    <source>
        <dbReference type="Proteomes" id="UP000198752"/>
    </source>
</evidence>
<evidence type="ECO:0000256" key="3">
    <source>
        <dbReference type="ARBA" id="ARBA00022801"/>
    </source>
</evidence>
<keyword evidence="7" id="KW-0812">Transmembrane</keyword>
<evidence type="ECO:0000256" key="5">
    <source>
        <dbReference type="ARBA" id="ARBA00023136"/>
    </source>
</evidence>
<evidence type="ECO:0000256" key="7">
    <source>
        <dbReference type="SAM" id="Phobius"/>
    </source>
</evidence>
<keyword evidence="7" id="KW-1133">Transmembrane helix</keyword>
<organism evidence="9 10">
    <name type="scientific">Sporolactobacillus nakayamae</name>
    <dbReference type="NCBI Taxonomy" id="269670"/>
    <lineage>
        <taxon>Bacteria</taxon>
        <taxon>Bacillati</taxon>
        <taxon>Bacillota</taxon>
        <taxon>Bacilli</taxon>
        <taxon>Bacillales</taxon>
        <taxon>Sporolactobacillaceae</taxon>
        <taxon>Sporolactobacillus</taxon>
    </lineage>
</organism>
<comment type="subcellular location">
    <subcellularLocation>
        <location evidence="1">Membrane</location>
    </subcellularLocation>
</comment>
<evidence type="ECO:0000313" key="9">
    <source>
        <dbReference type="EMBL" id="SFG73837.1"/>
    </source>
</evidence>
<keyword evidence="3" id="KW-0378">Hydrolase</keyword>
<dbReference type="GO" id="GO:0003924">
    <property type="term" value="F:GTPase activity"/>
    <property type="evidence" value="ECO:0007669"/>
    <property type="project" value="InterPro"/>
</dbReference>
<dbReference type="InterPro" id="IPR045063">
    <property type="entry name" value="Dynamin_N"/>
</dbReference>
<sequence length="608" mass="68934">MITQEQSLSTVINELKKQAITCKLSGTIREKLATLSLDMKTNQYTIVVVGEFKHGKSTFINSLLGQDLLPTDILPTTAVIHRIFKGDKDELIVHDQKGETKKFDLDKDVMQHFTAEHAQSTDQVKYIDLSLSKVPFDQNIVIVDTPGVNDLNQQRAEVAYDFIPRSDAVIFVLDSGAFLKRTEEEFIKEKLLSQDLNKIVFIANFIDRLDEEETDLDELAEDFKRRITHSLGLPRPSLYLLSSLSALQGRIEQNDELISFSGILPIEKRITELTESGTRAQEKQSAYVYRAIHILRQINNEIRTCLVTGKQSTKELTAVLENLNSWEQKKDETLQSVHDYVQLRETEIHHLIEKSISNLKERLLDEGIQAINNFDSPDVSQLTEKILPQLSERFIKGWLEEYSPYILELLNKLKQSIEKGLNEYFNSTIELGAVGGRKLSSSEKVNVNVDSGMDTTITSGLIVGGIATGLAILSMSLFVPLLAMGGIPIIRDIMKKNKLGKLKPEIKKEWERIIPESINGFYESICDQVDQLIQNTVTNTQEIFDQKATVRRQIIENTQQENAREAEELAKQEQVLLAAQGDLEKLDAQLQMLIFKSEPKGMKNNEFI</sequence>
<dbReference type="InterPro" id="IPR027417">
    <property type="entry name" value="P-loop_NTPase"/>
</dbReference>
<keyword evidence="4" id="KW-0342">GTP-binding</keyword>
<keyword evidence="2" id="KW-0547">Nucleotide-binding</keyword>
<dbReference type="Pfam" id="PF00350">
    <property type="entry name" value="Dynamin_N"/>
    <property type="match status" value="1"/>
</dbReference>
<dbReference type="CDD" id="cd09912">
    <property type="entry name" value="DLP_2"/>
    <property type="match status" value="1"/>
</dbReference>
<proteinExistence type="predicted"/>
<dbReference type="SUPFAM" id="SSF52540">
    <property type="entry name" value="P-loop containing nucleoside triphosphate hydrolases"/>
    <property type="match status" value="1"/>
</dbReference>
<dbReference type="GO" id="GO:0005525">
    <property type="term" value="F:GTP binding"/>
    <property type="evidence" value="ECO:0007669"/>
    <property type="project" value="UniProtKB-KW"/>
</dbReference>
<keyword evidence="10" id="KW-1185">Reference proteome</keyword>
<keyword evidence="5 7" id="KW-0472">Membrane</keyword>
<dbReference type="RefSeq" id="WP_093673665.1">
    <property type="nucleotide sequence ID" value="NZ_FOOY01000019.1"/>
</dbReference>